<feature type="compositionally biased region" description="Low complexity" evidence="1">
    <location>
        <begin position="14"/>
        <end position="32"/>
    </location>
</feature>
<accession>A0A1A5ZUU6</accession>
<reference evidence="4" key="2">
    <citation type="submission" date="2013-07" db="EMBL/GenBank/DDBJ databases">
        <authorList>
            <consortium name="The Broad Institute Genome Sequencing Platform"/>
            <person name="Cuomo C."/>
            <person name="Litvintseva A."/>
            <person name="Chen Y."/>
            <person name="Heitman J."/>
            <person name="Sun S."/>
            <person name="Springer D."/>
            <person name="Dromer F."/>
            <person name="Young S.K."/>
            <person name="Zeng Q."/>
            <person name="Gargeya S."/>
            <person name="Fitzgerald M."/>
            <person name="Abouelleil A."/>
            <person name="Alvarado L."/>
            <person name="Berlin A.M."/>
            <person name="Chapman S.B."/>
            <person name="Dewar J."/>
            <person name="Goldberg J."/>
            <person name="Griggs A."/>
            <person name="Gujja S."/>
            <person name="Hansen M."/>
            <person name="Howarth C."/>
            <person name="Imamovic A."/>
            <person name="Larimer J."/>
            <person name="McCowan C."/>
            <person name="Murphy C."/>
            <person name="Pearson M."/>
            <person name="Priest M."/>
            <person name="Roberts A."/>
            <person name="Saif S."/>
            <person name="Shea T."/>
            <person name="Sykes S."/>
            <person name="Wortman J."/>
            <person name="Nusbaum C."/>
            <person name="Birren B."/>
        </authorList>
    </citation>
    <scope>NUCLEOTIDE SEQUENCE</scope>
    <source>
        <strain evidence="4">CBS 10117</strain>
    </source>
</reference>
<feature type="compositionally biased region" description="Low complexity" evidence="1">
    <location>
        <begin position="63"/>
        <end position="78"/>
    </location>
</feature>
<dbReference type="STRING" id="1296121.A0A1A5ZUU6"/>
<evidence type="ECO:0000256" key="1">
    <source>
        <dbReference type="SAM" id="MobiDB-lite"/>
    </source>
</evidence>
<organism evidence="3">
    <name type="scientific">Kwoniella dejecticola CBS 10117</name>
    <dbReference type="NCBI Taxonomy" id="1296121"/>
    <lineage>
        <taxon>Eukaryota</taxon>
        <taxon>Fungi</taxon>
        <taxon>Dikarya</taxon>
        <taxon>Basidiomycota</taxon>
        <taxon>Agaricomycotina</taxon>
        <taxon>Tremellomycetes</taxon>
        <taxon>Tremellales</taxon>
        <taxon>Cryptococcaceae</taxon>
        <taxon>Kwoniella</taxon>
    </lineage>
</organism>
<proteinExistence type="predicted"/>
<reference evidence="4" key="3">
    <citation type="submission" date="2024-02" db="EMBL/GenBank/DDBJ databases">
        <title>Comparative genomics of Cryptococcus and Kwoniella reveals pathogenesis evolution and contrasting modes of karyotype evolution via chromosome fusion or intercentromeric recombination.</title>
        <authorList>
            <person name="Coelho M.A."/>
            <person name="David-Palma M."/>
            <person name="Shea T."/>
            <person name="Bowers K."/>
            <person name="McGinley-Smith S."/>
            <person name="Mohammad A.W."/>
            <person name="Gnirke A."/>
            <person name="Yurkov A.M."/>
            <person name="Nowrousian M."/>
            <person name="Sun S."/>
            <person name="Cuomo C.A."/>
            <person name="Heitman J."/>
        </authorList>
    </citation>
    <scope>NUCLEOTIDE SEQUENCE</scope>
    <source>
        <strain evidence="4">CBS 10117</strain>
    </source>
</reference>
<feature type="compositionally biased region" description="Basic and acidic residues" evidence="1">
    <location>
        <begin position="454"/>
        <end position="472"/>
    </location>
</feature>
<feature type="region of interest" description="Disordered" evidence="1">
    <location>
        <begin position="1"/>
        <end position="81"/>
    </location>
</feature>
<dbReference type="OrthoDB" id="3226064at2759"/>
<dbReference type="GeneID" id="28972052"/>
<keyword evidence="5" id="KW-1185">Reference proteome</keyword>
<dbReference type="InterPro" id="IPR001810">
    <property type="entry name" value="F-box_dom"/>
</dbReference>
<evidence type="ECO:0000313" key="3">
    <source>
        <dbReference type="EMBL" id="OBR81582.1"/>
    </source>
</evidence>
<feature type="region of interest" description="Disordered" evidence="1">
    <location>
        <begin position="454"/>
        <end position="478"/>
    </location>
</feature>
<feature type="compositionally biased region" description="Low complexity" evidence="1">
    <location>
        <begin position="39"/>
        <end position="50"/>
    </location>
</feature>
<evidence type="ECO:0000259" key="2">
    <source>
        <dbReference type="PROSITE" id="PS50181"/>
    </source>
</evidence>
<protein>
    <recommendedName>
        <fullName evidence="2">F-box domain-containing protein</fullName>
    </recommendedName>
</protein>
<dbReference type="PROSITE" id="PS50181">
    <property type="entry name" value="FBOX"/>
    <property type="match status" value="1"/>
</dbReference>
<name>A0A1A5ZUU6_9TREE</name>
<dbReference type="AlphaFoldDB" id="A0A1A5ZUU6"/>
<gene>
    <name evidence="3" type="ORF">I303_08353</name>
    <name evidence="4" type="ORF">I303_106390</name>
</gene>
<dbReference type="EMBL" id="KI894037">
    <property type="protein sequence ID" value="OBR81582.1"/>
    <property type="molecule type" value="Genomic_DNA"/>
</dbReference>
<dbReference type="EMBL" id="CP144537">
    <property type="protein sequence ID" value="WWC63785.1"/>
    <property type="molecule type" value="Genomic_DNA"/>
</dbReference>
<evidence type="ECO:0000313" key="5">
    <source>
        <dbReference type="Proteomes" id="UP000078595"/>
    </source>
</evidence>
<feature type="domain" description="F-box" evidence="2">
    <location>
        <begin position="88"/>
        <end position="140"/>
    </location>
</feature>
<dbReference type="Proteomes" id="UP000078595">
    <property type="component" value="Chromosome 8"/>
</dbReference>
<evidence type="ECO:0000313" key="4">
    <source>
        <dbReference type="EMBL" id="WWC63785.1"/>
    </source>
</evidence>
<dbReference type="VEuPathDB" id="FungiDB:I303_08353"/>
<sequence>MSQAAVGLRSGCPISHNAASSTSPSISISTSNTPPPPANVASSSKASSESHPTNPFAASSGIASPATSCTTTPSTSSSIMYPVTPQLQSPLLRAPSEIIQKVLSASGGDQVGNIAKAAKVCRELRSIIYGDTDQTLWRDVFLEHYDDPRLAGSSPAGSSGIRIDWKKRVQDRELVGRVFSNDYEGSVDQLDKHSELIISTLFSMYSDLPPTNSSFDPSKSDDSLNSALLSKWLSSRLFKHIYESQYFLPASPRKPTTPLTRSGRSIKRDKRDTVDPIISRLHCLAPPLYNDDSSADREWRGHVRHSVYDVGNYQEKNDYGPFTEDGKVDWTLVDAISSTMMCNAQELLDTEPDGWLPVVQPLSYGIEPARGWGYNDLRRPDNLAEDDVWDWAGVEGSWCGCYAFMDYSDWAMMNREQLGIPVGRPHSIDLSTYHEALGDLMQLELKICTDPHADGKRSTRCDNHEFEQDRHPLPSVETDLPRSDLLPPLYFHGSSTPYPGGDHHAPTLPQNAIRGMVSLTADDPPQVRWTMMIRYRGQDRWRLECVQVGGRGSKRGFFGIWSDASRAEHSPNGPAWYWKA</sequence>
<dbReference type="KEGG" id="kdj:28972052"/>
<dbReference type="RefSeq" id="XP_018259424.1">
    <property type="nucleotide sequence ID" value="XM_018411612.1"/>
</dbReference>
<reference evidence="3" key="1">
    <citation type="submission" date="2013-07" db="EMBL/GenBank/DDBJ databases">
        <title>The Genome Sequence of Cryptococcus dejecticola CBS10117.</title>
        <authorList>
            <consortium name="The Broad Institute Genome Sequencing Platform"/>
            <person name="Cuomo C."/>
            <person name="Litvintseva A."/>
            <person name="Chen Y."/>
            <person name="Heitman J."/>
            <person name="Sun S."/>
            <person name="Springer D."/>
            <person name="Dromer F."/>
            <person name="Young S.K."/>
            <person name="Zeng Q."/>
            <person name="Gargeya S."/>
            <person name="Fitzgerald M."/>
            <person name="Abouelleil A."/>
            <person name="Alvarado L."/>
            <person name="Berlin A.M."/>
            <person name="Chapman S.B."/>
            <person name="Dewar J."/>
            <person name="Goldberg J."/>
            <person name="Griggs A."/>
            <person name="Gujja S."/>
            <person name="Hansen M."/>
            <person name="Howarth C."/>
            <person name="Imamovic A."/>
            <person name="Larimer J."/>
            <person name="McCowan C."/>
            <person name="Murphy C."/>
            <person name="Pearson M."/>
            <person name="Priest M."/>
            <person name="Roberts A."/>
            <person name="Saif S."/>
            <person name="Shea T."/>
            <person name="Sykes S."/>
            <person name="Wortman J."/>
            <person name="Nusbaum C."/>
            <person name="Birren B."/>
        </authorList>
    </citation>
    <scope>NUCLEOTIDE SEQUENCE [LARGE SCALE GENOMIC DNA]</scope>
    <source>
        <strain evidence="3">CBS 10117</strain>
    </source>
</reference>